<proteinExistence type="predicted"/>
<dbReference type="Proteomes" id="UP000466931">
    <property type="component" value="Chromosome"/>
</dbReference>
<dbReference type="Pfam" id="PF00482">
    <property type="entry name" value="T2SSF"/>
    <property type="match status" value="1"/>
</dbReference>
<keyword evidence="4" id="KW-1133">Transmembrane helix</keyword>
<dbReference type="RefSeq" id="WP_234812919.1">
    <property type="nucleotide sequence ID" value="NZ_AP022612.1"/>
</dbReference>
<evidence type="ECO:0000256" key="3">
    <source>
        <dbReference type="ARBA" id="ARBA00022692"/>
    </source>
</evidence>
<protein>
    <submittedName>
        <fullName evidence="6">Uncharacterized protein</fullName>
    </submittedName>
</protein>
<comment type="subcellular location">
    <subcellularLocation>
        <location evidence="1">Cell membrane</location>
        <topology evidence="1">Multi-pass membrane protein</topology>
    </subcellularLocation>
</comment>
<organism evidence="6 7">
    <name type="scientific">Mycolicibacterium confluentis</name>
    <dbReference type="NCBI Taxonomy" id="28047"/>
    <lineage>
        <taxon>Bacteria</taxon>
        <taxon>Bacillati</taxon>
        <taxon>Actinomycetota</taxon>
        <taxon>Actinomycetes</taxon>
        <taxon>Mycobacteriales</taxon>
        <taxon>Mycobacteriaceae</taxon>
        <taxon>Mycolicibacterium</taxon>
    </lineage>
</organism>
<dbReference type="PANTHER" id="PTHR35007:SF4">
    <property type="entry name" value="CONSERVED TRANSMEMBRANE PROTEIN-RELATED"/>
    <property type="match status" value="1"/>
</dbReference>
<evidence type="ECO:0000313" key="7">
    <source>
        <dbReference type="Proteomes" id="UP000466931"/>
    </source>
</evidence>
<keyword evidence="5" id="KW-0472">Membrane</keyword>
<keyword evidence="2" id="KW-1003">Cell membrane</keyword>
<reference evidence="6" key="1">
    <citation type="journal article" date="2019" name="Emerg. Microbes Infect.">
        <title>Comprehensive subspecies identification of 175 nontuberculous mycobacteria species based on 7547 genomic profiles.</title>
        <authorList>
            <person name="Matsumoto Y."/>
            <person name="Kinjo T."/>
            <person name="Motooka D."/>
            <person name="Nabeya D."/>
            <person name="Jung N."/>
            <person name="Uechi K."/>
            <person name="Horii T."/>
            <person name="Iida T."/>
            <person name="Fujita J."/>
            <person name="Nakamura S."/>
        </authorList>
    </citation>
    <scope>NUCLEOTIDE SEQUENCE [LARGE SCALE GENOMIC DNA]</scope>
    <source>
        <strain evidence="6">JCM 13671</strain>
    </source>
</reference>
<gene>
    <name evidence="6" type="ORF">MCNF_00140</name>
</gene>
<name>A0A7I7XQB2_9MYCO</name>
<evidence type="ECO:0000313" key="6">
    <source>
        <dbReference type="EMBL" id="BBZ31409.1"/>
    </source>
</evidence>
<dbReference type="PANTHER" id="PTHR35007">
    <property type="entry name" value="INTEGRAL MEMBRANE PROTEIN-RELATED"/>
    <property type="match status" value="1"/>
</dbReference>
<keyword evidence="3" id="KW-0812">Transmembrane</keyword>
<dbReference type="GO" id="GO:0005886">
    <property type="term" value="C:plasma membrane"/>
    <property type="evidence" value="ECO:0007669"/>
    <property type="project" value="UniProtKB-SubCell"/>
</dbReference>
<dbReference type="AlphaFoldDB" id="A0A7I7XQB2"/>
<accession>A0A7I7XQB2</accession>
<evidence type="ECO:0000256" key="2">
    <source>
        <dbReference type="ARBA" id="ARBA00022475"/>
    </source>
</evidence>
<keyword evidence="7" id="KW-1185">Reference proteome</keyword>
<evidence type="ECO:0000256" key="4">
    <source>
        <dbReference type="ARBA" id="ARBA00022989"/>
    </source>
</evidence>
<evidence type="ECO:0000256" key="1">
    <source>
        <dbReference type="ARBA" id="ARBA00004651"/>
    </source>
</evidence>
<reference evidence="6" key="2">
    <citation type="submission" date="2020-02" db="EMBL/GenBank/DDBJ databases">
        <authorList>
            <person name="Matsumoto Y."/>
            <person name="Motooka D."/>
            <person name="Nakamura S."/>
        </authorList>
    </citation>
    <scope>NUCLEOTIDE SEQUENCE</scope>
    <source>
        <strain evidence="6">JCM 13671</strain>
    </source>
</reference>
<sequence>MIGTAGAALSLAAAIVAAPTPPGRRLVPAERRVRSMRGVQTGGWLALIAVGAAMGGVLAGLACALLALTISARVRRRIAQRRATRDTHTMEVALDVLVSELRVGAHPVQAFMVAAQESHGEVAAAFRGVAARALLGADVPAGLRCAAATSTRAADWERMAVFWRLAVDHGLAIATLMRAAQRDIVERQRFRARVEAGMAGARATASILAGLPVLGLALGQLMGAHPVAFLLSRGAGGWFLLVGVGFVCCGLLWADHITGSP</sequence>
<dbReference type="InterPro" id="IPR018076">
    <property type="entry name" value="T2SS_GspF_dom"/>
</dbReference>
<dbReference type="EMBL" id="AP022612">
    <property type="protein sequence ID" value="BBZ31409.1"/>
    <property type="molecule type" value="Genomic_DNA"/>
</dbReference>
<evidence type="ECO:0000256" key="5">
    <source>
        <dbReference type="ARBA" id="ARBA00023136"/>
    </source>
</evidence>